<dbReference type="InterPro" id="IPR015683">
    <property type="entry name" value="Ionotropic_Glu_rcpt"/>
</dbReference>
<organism evidence="2 3">
    <name type="scientific">Thalictrum thalictroides</name>
    <name type="common">Rue-anemone</name>
    <name type="synonym">Anemone thalictroides</name>
    <dbReference type="NCBI Taxonomy" id="46969"/>
    <lineage>
        <taxon>Eukaryota</taxon>
        <taxon>Viridiplantae</taxon>
        <taxon>Streptophyta</taxon>
        <taxon>Embryophyta</taxon>
        <taxon>Tracheophyta</taxon>
        <taxon>Spermatophyta</taxon>
        <taxon>Magnoliopsida</taxon>
        <taxon>Ranunculales</taxon>
        <taxon>Ranunculaceae</taxon>
        <taxon>Thalictroideae</taxon>
        <taxon>Thalictrum</taxon>
    </lineage>
</organism>
<keyword evidence="1" id="KW-0732">Signal</keyword>
<evidence type="ECO:0000313" key="2">
    <source>
        <dbReference type="EMBL" id="KAF5202119.1"/>
    </source>
</evidence>
<dbReference type="Gene3D" id="3.40.50.2300">
    <property type="match status" value="1"/>
</dbReference>
<keyword evidence="2" id="KW-0675">Receptor</keyword>
<dbReference type="InterPro" id="IPR028082">
    <property type="entry name" value="Peripla_BP_I"/>
</dbReference>
<dbReference type="PANTHER" id="PTHR34836:SF9">
    <property type="entry name" value="RECEPTOR LIGAND BINDING REGION DOMAIN-CONTAINING PROTEIN"/>
    <property type="match status" value="1"/>
</dbReference>
<dbReference type="PANTHER" id="PTHR34836">
    <property type="entry name" value="OS06G0188250 PROTEIN"/>
    <property type="match status" value="1"/>
</dbReference>
<dbReference type="AlphaFoldDB" id="A0A7J6WXE3"/>
<dbReference type="EMBL" id="JABWDY010008575">
    <property type="protein sequence ID" value="KAF5202119.1"/>
    <property type="molecule type" value="Genomic_DNA"/>
</dbReference>
<sequence length="130" mass="14840">MIPFFLLWLTFHLPLSSKALGDRKENSTKVKFSIGAIVDYSSRMGKEETTAMKMAIHDYFNYNENKPVLHIEETGKDPTQTTVAAMDLINKKQVRVILGLRKWYEVALTAELSDREKVHVLSFADGIPRP</sequence>
<comment type="caution">
    <text evidence="2">The sequence shown here is derived from an EMBL/GenBank/DDBJ whole genome shotgun (WGS) entry which is preliminary data.</text>
</comment>
<accession>A0A7J6WXE3</accession>
<name>A0A7J6WXE3_THATH</name>
<proteinExistence type="predicted"/>
<keyword evidence="3" id="KW-1185">Reference proteome</keyword>
<gene>
    <name evidence="2" type="ORF">FRX31_008294</name>
</gene>
<dbReference type="OrthoDB" id="5984008at2759"/>
<feature type="chain" id="PRO_5029509988" evidence="1">
    <location>
        <begin position="22"/>
        <end position="130"/>
    </location>
</feature>
<feature type="signal peptide" evidence="1">
    <location>
        <begin position="1"/>
        <end position="21"/>
    </location>
</feature>
<evidence type="ECO:0000313" key="3">
    <source>
        <dbReference type="Proteomes" id="UP000554482"/>
    </source>
</evidence>
<reference evidence="2 3" key="1">
    <citation type="submission" date="2020-06" db="EMBL/GenBank/DDBJ databases">
        <title>Transcriptomic and genomic resources for Thalictrum thalictroides and T. hernandezii: Facilitating candidate gene discovery in an emerging model plant lineage.</title>
        <authorList>
            <person name="Arias T."/>
            <person name="Riano-Pachon D.M."/>
            <person name="Di Stilio V.S."/>
        </authorList>
    </citation>
    <scope>NUCLEOTIDE SEQUENCE [LARGE SCALE GENOMIC DNA]</scope>
    <source>
        <strain evidence="3">cv. WT478/WT964</strain>
        <tissue evidence="2">Leaves</tissue>
    </source>
</reference>
<dbReference type="Proteomes" id="UP000554482">
    <property type="component" value="Unassembled WGS sequence"/>
</dbReference>
<dbReference type="SUPFAM" id="SSF53822">
    <property type="entry name" value="Periplasmic binding protein-like I"/>
    <property type="match status" value="1"/>
</dbReference>
<evidence type="ECO:0000256" key="1">
    <source>
        <dbReference type="SAM" id="SignalP"/>
    </source>
</evidence>
<protein>
    <submittedName>
        <fullName evidence="2">Glutamate receptor</fullName>
    </submittedName>
</protein>